<organism evidence="2 3">
    <name type="scientific">Xyrichtys novacula</name>
    <name type="common">Pearly razorfish</name>
    <name type="synonym">Hemipteronotus novacula</name>
    <dbReference type="NCBI Taxonomy" id="13765"/>
    <lineage>
        <taxon>Eukaryota</taxon>
        <taxon>Metazoa</taxon>
        <taxon>Chordata</taxon>
        <taxon>Craniata</taxon>
        <taxon>Vertebrata</taxon>
        <taxon>Euteleostomi</taxon>
        <taxon>Actinopterygii</taxon>
        <taxon>Neopterygii</taxon>
        <taxon>Teleostei</taxon>
        <taxon>Neoteleostei</taxon>
        <taxon>Acanthomorphata</taxon>
        <taxon>Eupercaria</taxon>
        <taxon>Labriformes</taxon>
        <taxon>Labridae</taxon>
        <taxon>Xyrichtys</taxon>
    </lineage>
</organism>
<name>A0AAV1G1U0_XYRNO</name>
<protein>
    <submittedName>
        <fullName evidence="2">Uncharacterized protein</fullName>
    </submittedName>
</protein>
<feature type="compositionally biased region" description="Basic and acidic residues" evidence="1">
    <location>
        <begin position="1"/>
        <end position="34"/>
    </location>
</feature>
<keyword evidence="3" id="KW-1185">Reference proteome</keyword>
<dbReference type="Proteomes" id="UP001178508">
    <property type="component" value="Chromosome 12"/>
</dbReference>
<evidence type="ECO:0000313" key="3">
    <source>
        <dbReference type="Proteomes" id="UP001178508"/>
    </source>
</evidence>
<gene>
    <name evidence="2" type="ORF">XNOV1_A038575</name>
</gene>
<dbReference type="EMBL" id="OY660875">
    <property type="protein sequence ID" value="CAJ1067911.1"/>
    <property type="molecule type" value="Genomic_DNA"/>
</dbReference>
<proteinExistence type="predicted"/>
<evidence type="ECO:0000256" key="1">
    <source>
        <dbReference type="SAM" id="MobiDB-lite"/>
    </source>
</evidence>
<evidence type="ECO:0000313" key="2">
    <source>
        <dbReference type="EMBL" id="CAJ1067911.1"/>
    </source>
</evidence>
<accession>A0AAV1G1U0</accession>
<reference evidence="2" key="1">
    <citation type="submission" date="2023-08" db="EMBL/GenBank/DDBJ databases">
        <authorList>
            <person name="Alioto T."/>
            <person name="Alioto T."/>
            <person name="Gomez Garrido J."/>
        </authorList>
    </citation>
    <scope>NUCLEOTIDE SEQUENCE</scope>
</reference>
<dbReference type="AlphaFoldDB" id="A0AAV1G1U0"/>
<sequence>MTEAEQEVKQQSEELSVRIEERAGEGGKQSMERSEGEEDPNLDPLTSPRSLARSLACSPPWTLSSCVKVIKVQKFPSNLLQGGIRLRWDLLSVAVPHRWMCDHLQSSTVDQGAEPRLRLTAAVSQRAKPENGEVRTLRQHEHLDLTSLPINLETESI</sequence>
<feature type="region of interest" description="Disordered" evidence="1">
    <location>
        <begin position="1"/>
        <end position="52"/>
    </location>
</feature>